<comment type="caution">
    <text evidence="1">The sequence shown here is derived from an EMBL/GenBank/DDBJ whole genome shotgun (WGS) entry which is preliminary data.</text>
</comment>
<proteinExistence type="predicted"/>
<dbReference type="AlphaFoldDB" id="A0A1Q9CQD0"/>
<dbReference type="EMBL" id="LSRX01000997">
    <property type="protein sequence ID" value="OLP85087.1"/>
    <property type="molecule type" value="Genomic_DNA"/>
</dbReference>
<keyword evidence="2" id="KW-1185">Reference proteome</keyword>
<accession>A0A1Q9CQD0</accession>
<evidence type="ECO:0000313" key="1">
    <source>
        <dbReference type="EMBL" id="OLP85087.1"/>
    </source>
</evidence>
<sequence length="408" mass="45729">MLASHATSPVPSLSWQPWNKSLPAACGDMRRRHGGQSAGAPDVRPLALELVSIRGLDSLIEHGLLERVCEMLPALEIAWATSACRNMQAFAKEVLPRLLAVRCRPGLQLQTASASEAAVFSDWMRDTRQWNSGPNTSKPYNVAKEGCVAGDGGAWIFLEQGTDWLGFQGLYCNFSSPRPKPKWVSFRLCLQTLEFSCGFFALSADRRTWGLQPLVFIFNYRGDDMQTGKRCFALQTQPVTGDLHVLQLEKDQIRAGVPYEVAVHLDWERGLLELFIDGACVLRDINFQADLEPRYIGLYNWRSRAVCGFSEILVGSRRPYPVAESPLQVWRVSESQNRREEGSALTMRSRPQIGLTSNQILLSFCVNLRESAVASLFENCPSSRYVEIAVCMFDMTNVSPRVHHRGEL</sequence>
<dbReference type="OrthoDB" id="406550at2759"/>
<dbReference type="Proteomes" id="UP000186817">
    <property type="component" value="Unassembled WGS sequence"/>
</dbReference>
<evidence type="ECO:0000313" key="2">
    <source>
        <dbReference type="Proteomes" id="UP000186817"/>
    </source>
</evidence>
<gene>
    <name evidence="1" type="ORF">AK812_SmicGene33970</name>
</gene>
<protein>
    <submittedName>
        <fullName evidence="1">Uncharacterized protein</fullName>
    </submittedName>
</protein>
<organism evidence="1 2">
    <name type="scientific">Symbiodinium microadriaticum</name>
    <name type="common">Dinoflagellate</name>
    <name type="synonym">Zooxanthella microadriatica</name>
    <dbReference type="NCBI Taxonomy" id="2951"/>
    <lineage>
        <taxon>Eukaryota</taxon>
        <taxon>Sar</taxon>
        <taxon>Alveolata</taxon>
        <taxon>Dinophyceae</taxon>
        <taxon>Suessiales</taxon>
        <taxon>Symbiodiniaceae</taxon>
        <taxon>Symbiodinium</taxon>
    </lineage>
</organism>
<name>A0A1Q9CQD0_SYMMI</name>
<reference evidence="1 2" key="1">
    <citation type="submission" date="2016-02" db="EMBL/GenBank/DDBJ databases">
        <title>Genome analysis of coral dinoflagellate symbionts highlights evolutionary adaptations to a symbiotic lifestyle.</title>
        <authorList>
            <person name="Aranda M."/>
            <person name="Li Y."/>
            <person name="Liew Y.J."/>
            <person name="Baumgarten S."/>
            <person name="Simakov O."/>
            <person name="Wilson M."/>
            <person name="Piel J."/>
            <person name="Ashoor H."/>
            <person name="Bougouffa S."/>
            <person name="Bajic V.B."/>
            <person name="Ryu T."/>
            <person name="Ravasi T."/>
            <person name="Bayer T."/>
            <person name="Micklem G."/>
            <person name="Kim H."/>
            <person name="Bhak J."/>
            <person name="Lajeunesse T.C."/>
            <person name="Voolstra C.R."/>
        </authorList>
    </citation>
    <scope>NUCLEOTIDE SEQUENCE [LARGE SCALE GENOMIC DNA]</scope>
    <source>
        <strain evidence="1 2">CCMP2467</strain>
    </source>
</reference>